<dbReference type="FunFam" id="3.40.50.2300:FF:000121">
    <property type="entry name" value="Sensor histidine kinase RcsC"/>
    <property type="match status" value="1"/>
</dbReference>
<dbReference type="PROSITE" id="PS50110">
    <property type="entry name" value="RESPONSE_REGULATORY"/>
    <property type="match status" value="1"/>
</dbReference>
<evidence type="ECO:0000256" key="10">
    <source>
        <dbReference type="SAM" id="Coils"/>
    </source>
</evidence>
<dbReference type="InterPro" id="IPR001789">
    <property type="entry name" value="Sig_transdc_resp-reg_receiver"/>
</dbReference>
<dbReference type="Pfam" id="PF00563">
    <property type="entry name" value="EAL"/>
    <property type="match status" value="1"/>
</dbReference>
<dbReference type="EMBL" id="JADEXG010000014">
    <property type="protein sequence ID" value="MBE9077248.1"/>
    <property type="molecule type" value="Genomic_DNA"/>
</dbReference>
<feature type="modified residue" description="4-aspartylphosphate" evidence="9">
    <location>
        <position position="61"/>
    </location>
</feature>
<evidence type="ECO:0000313" key="15">
    <source>
        <dbReference type="Proteomes" id="UP000636505"/>
    </source>
</evidence>
<dbReference type="Pfam" id="PF00990">
    <property type="entry name" value="GGDEF"/>
    <property type="match status" value="1"/>
</dbReference>
<keyword evidence="3 9" id="KW-0597">Phosphoprotein</keyword>
<dbReference type="Gene3D" id="3.30.70.270">
    <property type="match status" value="1"/>
</dbReference>
<evidence type="ECO:0000256" key="4">
    <source>
        <dbReference type="ARBA" id="ARBA00022679"/>
    </source>
</evidence>
<evidence type="ECO:0000256" key="3">
    <source>
        <dbReference type="ARBA" id="ARBA00022553"/>
    </source>
</evidence>
<evidence type="ECO:0000256" key="5">
    <source>
        <dbReference type="ARBA" id="ARBA00022741"/>
    </source>
</evidence>
<dbReference type="CDD" id="cd01948">
    <property type="entry name" value="EAL"/>
    <property type="match status" value="1"/>
</dbReference>
<feature type="coiled-coil region" evidence="10">
    <location>
        <begin position="123"/>
        <end position="161"/>
    </location>
</feature>
<dbReference type="FunFam" id="3.20.20.450:FF:000001">
    <property type="entry name" value="Cyclic di-GMP phosphodiesterase yahA"/>
    <property type="match status" value="1"/>
</dbReference>
<dbReference type="SUPFAM" id="SSF52172">
    <property type="entry name" value="CheY-like"/>
    <property type="match status" value="1"/>
</dbReference>
<dbReference type="SMART" id="SM00052">
    <property type="entry name" value="EAL"/>
    <property type="match status" value="1"/>
</dbReference>
<keyword evidence="5" id="KW-0547">Nucleotide-binding</keyword>
<dbReference type="GO" id="GO:0005524">
    <property type="term" value="F:ATP binding"/>
    <property type="evidence" value="ECO:0007669"/>
    <property type="project" value="UniProtKB-KW"/>
</dbReference>
<keyword evidence="6" id="KW-0418">Kinase</keyword>
<dbReference type="NCBIfam" id="TIGR00254">
    <property type="entry name" value="GGDEF"/>
    <property type="match status" value="1"/>
</dbReference>
<dbReference type="CDD" id="cd01949">
    <property type="entry name" value="GGDEF"/>
    <property type="match status" value="1"/>
</dbReference>
<organism evidence="14 15">
    <name type="scientific">Vasconcelosia minhoensis LEGE 07310</name>
    <dbReference type="NCBI Taxonomy" id="915328"/>
    <lineage>
        <taxon>Bacteria</taxon>
        <taxon>Bacillati</taxon>
        <taxon>Cyanobacteriota</taxon>
        <taxon>Cyanophyceae</taxon>
        <taxon>Nodosilineales</taxon>
        <taxon>Cymatolegaceae</taxon>
        <taxon>Vasconcelosia</taxon>
        <taxon>Vasconcelosia minhoensis</taxon>
    </lineage>
</organism>
<dbReference type="Proteomes" id="UP000636505">
    <property type="component" value="Unassembled WGS sequence"/>
</dbReference>
<keyword evidence="7" id="KW-0067">ATP-binding</keyword>
<dbReference type="InterPro" id="IPR035919">
    <property type="entry name" value="EAL_sf"/>
</dbReference>
<evidence type="ECO:0000259" key="11">
    <source>
        <dbReference type="PROSITE" id="PS50110"/>
    </source>
</evidence>
<accession>A0A8J7AGQ8</accession>
<dbReference type="Pfam" id="PF00072">
    <property type="entry name" value="Response_reg"/>
    <property type="match status" value="1"/>
</dbReference>
<dbReference type="PANTHER" id="PTHR33121">
    <property type="entry name" value="CYCLIC DI-GMP PHOSPHODIESTERASE PDEF"/>
    <property type="match status" value="1"/>
</dbReference>
<dbReference type="SUPFAM" id="SSF55073">
    <property type="entry name" value="Nucleotide cyclase"/>
    <property type="match status" value="1"/>
</dbReference>
<evidence type="ECO:0000256" key="7">
    <source>
        <dbReference type="ARBA" id="ARBA00022840"/>
    </source>
</evidence>
<dbReference type="PROSITE" id="PS50883">
    <property type="entry name" value="EAL"/>
    <property type="match status" value="1"/>
</dbReference>
<dbReference type="SMART" id="SM00267">
    <property type="entry name" value="GGDEF"/>
    <property type="match status" value="1"/>
</dbReference>
<dbReference type="InterPro" id="IPR029787">
    <property type="entry name" value="Nucleotide_cyclase"/>
</dbReference>
<comment type="caution">
    <text evidence="14">The sequence shown here is derived from an EMBL/GenBank/DDBJ whole genome shotgun (WGS) entry which is preliminary data.</text>
</comment>
<keyword evidence="4" id="KW-0808">Transferase</keyword>
<dbReference type="InterPro" id="IPR043128">
    <property type="entry name" value="Rev_trsase/Diguanyl_cyclase"/>
</dbReference>
<gene>
    <name evidence="14" type="ORF">IQ241_08060</name>
</gene>
<keyword evidence="8" id="KW-0902">Two-component regulatory system</keyword>
<proteinExistence type="predicted"/>
<feature type="domain" description="GGDEF" evidence="13">
    <location>
        <begin position="197"/>
        <end position="333"/>
    </location>
</feature>
<dbReference type="Gene3D" id="3.40.50.2300">
    <property type="match status" value="1"/>
</dbReference>
<keyword evidence="15" id="KW-1185">Reference proteome</keyword>
<evidence type="ECO:0000256" key="1">
    <source>
        <dbReference type="ARBA" id="ARBA00000085"/>
    </source>
</evidence>
<dbReference type="GO" id="GO:0071111">
    <property type="term" value="F:cyclic-guanylate-specific phosphodiesterase activity"/>
    <property type="evidence" value="ECO:0007669"/>
    <property type="project" value="InterPro"/>
</dbReference>
<evidence type="ECO:0000256" key="2">
    <source>
        <dbReference type="ARBA" id="ARBA00012438"/>
    </source>
</evidence>
<dbReference type="SMART" id="SM00448">
    <property type="entry name" value="REC"/>
    <property type="match status" value="1"/>
</dbReference>
<evidence type="ECO:0000259" key="13">
    <source>
        <dbReference type="PROSITE" id="PS50887"/>
    </source>
</evidence>
<dbReference type="InterPro" id="IPR001633">
    <property type="entry name" value="EAL_dom"/>
</dbReference>
<evidence type="ECO:0000256" key="8">
    <source>
        <dbReference type="ARBA" id="ARBA00023012"/>
    </source>
</evidence>
<dbReference type="InterPro" id="IPR050706">
    <property type="entry name" value="Cyclic-di-GMP_PDE-like"/>
</dbReference>
<sequence length="608" mass="68757">MSPNPPESEKGNILVVDDNPTNLKLLAKLLSQQGYTVSQAADGEAALAIATAQLPDLILLDVMMPSMDGFEVCQRLKDSSHTVNIPIIFLSALDTPINKVKAFRNGGADYITKPFQFEEVLARVQYQMELRLAQKQLRQFNIELETRVRERTQQLEQAHNQLIELALRDRLTGLPNRVWFVERLEQAIERSKTCQDCDFAVLFLDCDRFKMINDSLGHSVGDQMLRGVAERLLQLQTRYPSTSEIARFGGDEFALLLVGSWDTEKVTEVADRLLDSFSQPFELAEREIFINVSIGIVWGQQEYDAAEYLLRDADAAMYRAKASGKGQYRWFEPAMHKRAVQLLQLETGLRQALDRREFVVYYQPIVDLQTRNIIGLEALVRWQQPGQSLIYPDDFIPFAEETGLIVEIGDQVLQQACADLAQWQQQGLVDQHFTISVNLSSRQLLQPNLLGRIGSILQENGLSYKQLRLELTESSIIDNRAFVDGVLRTLRERHIQLSIDDFGTGYSSLSYLHTLPVSCLKIDRSFVSSITANPDSLGIVPLILNIAQTMNMQVIAEGIESEMHLQQLRQLNCRYGQGYLFHYPVPAEAVPVLLVQAGNRSSRTAEPV</sequence>
<dbReference type="CDD" id="cd19920">
    <property type="entry name" value="REC_PA4781-like"/>
    <property type="match status" value="1"/>
</dbReference>
<dbReference type="InterPro" id="IPR000160">
    <property type="entry name" value="GGDEF_dom"/>
</dbReference>
<evidence type="ECO:0000313" key="14">
    <source>
        <dbReference type="EMBL" id="MBE9077248.1"/>
    </source>
</evidence>
<dbReference type="PANTHER" id="PTHR33121:SF70">
    <property type="entry name" value="SIGNALING PROTEIN YKOW"/>
    <property type="match status" value="1"/>
</dbReference>
<protein>
    <recommendedName>
        <fullName evidence="2">histidine kinase</fullName>
        <ecNumber evidence="2">2.7.13.3</ecNumber>
    </recommendedName>
</protein>
<reference evidence="14" key="1">
    <citation type="submission" date="2020-10" db="EMBL/GenBank/DDBJ databases">
        <authorList>
            <person name="Castelo-Branco R."/>
            <person name="Eusebio N."/>
            <person name="Adriana R."/>
            <person name="Vieira A."/>
            <person name="Brugerolle De Fraissinette N."/>
            <person name="Rezende De Castro R."/>
            <person name="Schneider M.P."/>
            <person name="Vasconcelos V."/>
            <person name="Leao P.N."/>
        </authorList>
    </citation>
    <scope>NUCLEOTIDE SEQUENCE</scope>
    <source>
        <strain evidence="14">LEGE 07310</strain>
    </source>
</reference>
<evidence type="ECO:0000256" key="9">
    <source>
        <dbReference type="PROSITE-ProRule" id="PRU00169"/>
    </source>
</evidence>
<dbReference type="EC" id="2.7.13.3" evidence="2"/>
<dbReference type="RefSeq" id="WP_193905911.1">
    <property type="nucleotide sequence ID" value="NZ_JADEXG010000014.1"/>
</dbReference>
<dbReference type="SUPFAM" id="SSF141868">
    <property type="entry name" value="EAL domain-like"/>
    <property type="match status" value="1"/>
</dbReference>
<dbReference type="GO" id="GO:0004673">
    <property type="term" value="F:protein histidine kinase activity"/>
    <property type="evidence" value="ECO:0007669"/>
    <property type="project" value="UniProtKB-EC"/>
</dbReference>
<dbReference type="InterPro" id="IPR011006">
    <property type="entry name" value="CheY-like_superfamily"/>
</dbReference>
<feature type="domain" description="EAL" evidence="12">
    <location>
        <begin position="342"/>
        <end position="598"/>
    </location>
</feature>
<evidence type="ECO:0000256" key="6">
    <source>
        <dbReference type="ARBA" id="ARBA00022777"/>
    </source>
</evidence>
<feature type="domain" description="Response regulatory" evidence="11">
    <location>
        <begin position="12"/>
        <end position="128"/>
    </location>
</feature>
<keyword evidence="10" id="KW-0175">Coiled coil</keyword>
<comment type="catalytic activity">
    <reaction evidence="1">
        <text>ATP + protein L-histidine = ADP + protein N-phospho-L-histidine.</text>
        <dbReference type="EC" id="2.7.13.3"/>
    </reaction>
</comment>
<dbReference type="AlphaFoldDB" id="A0A8J7AGQ8"/>
<dbReference type="PROSITE" id="PS50887">
    <property type="entry name" value="GGDEF"/>
    <property type="match status" value="1"/>
</dbReference>
<name>A0A8J7AGQ8_9CYAN</name>
<dbReference type="Gene3D" id="3.20.20.450">
    <property type="entry name" value="EAL domain"/>
    <property type="match status" value="1"/>
</dbReference>
<evidence type="ECO:0000259" key="12">
    <source>
        <dbReference type="PROSITE" id="PS50883"/>
    </source>
</evidence>
<dbReference type="GO" id="GO:0000160">
    <property type="term" value="P:phosphorelay signal transduction system"/>
    <property type="evidence" value="ECO:0007669"/>
    <property type="project" value="UniProtKB-KW"/>
</dbReference>